<dbReference type="EMBL" id="JBHLTG010000010">
    <property type="protein sequence ID" value="MFC0681970.1"/>
    <property type="molecule type" value="Genomic_DNA"/>
</dbReference>
<gene>
    <name evidence="7" type="ORF">ACFFGH_29410</name>
</gene>
<evidence type="ECO:0000256" key="6">
    <source>
        <dbReference type="SAM" id="Phobius"/>
    </source>
</evidence>
<sequence length="291" mass="30651">MTFNDDARIGRGRVSKRGRNTGIAVGGGGLGLVAIVLIGQLFGVDLSGLAGGLGGGAPAAPGEEISLAECDTGQDANENIDCRMVGAADTLDDYWSGQVQGYVQPELVLFTESVSTGCGNATSAVGPFYCPADRSIYIDTAFYDDLQTRFGSEGGPLAELYVVAHEWGHHIQNTTGIMDGLNMQESGPDSDGVRLELQADCFAGAWAGDATETQDAEGRPLLEPITQDQLQEALSAAAAVGDDRIQERTSGQVQPETWTHGASESRQKWFVVGYEEGPQACNTFDVPANQL</sequence>
<dbReference type="SUPFAM" id="SSF55486">
    <property type="entry name" value="Metalloproteases ('zincins'), catalytic domain"/>
    <property type="match status" value="1"/>
</dbReference>
<protein>
    <submittedName>
        <fullName evidence="7">Neutral zinc metallopeptidase</fullName>
    </submittedName>
</protein>
<dbReference type="PANTHER" id="PTHR30168">
    <property type="entry name" value="PUTATIVE MEMBRANE PROTEIN YPFJ"/>
    <property type="match status" value="1"/>
</dbReference>
<feature type="compositionally biased region" description="Polar residues" evidence="5">
    <location>
        <begin position="248"/>
        <end position="261"/>
    </location>
</feature>
<dbReference type="RefSeq" id="WP_386675549.1">
    <property type="nucleotide sequence ID" value="NZ_JBHLTG010000010.1"/>
</dbReference>
<name>A0ABV6RYB1_9GAMM</name>
<proteinExistence type="predicted"/>
<feature type="region of interest" description="Disordered" evidence="5">
    <location>
        <begin position="242"/>
        <end position="261"/>
    </location>
</feature>
<evidence type="ECO:0000256" key="3">
    <source>
        <dbReference type="ARBA" id="ARBA00022989"/>
    </source>
</evidence>
<comment type="caution">
    <text evidence="7">The sequence shown here is derived from an EMBL/GenBank/DDBJ whole genome shotgun (WGS) entry which is preliminary data.</text>
</comment>
<organism evidence="7 8">
    <name type="scientific">Lysobacter korlensis</name>
    <dbReference type="NCBI Taxonomy" id="553636"/>
    <lineage>
        <taxon>Bacteria</taxon>
        <taxon>Pseudomonadati</taxon>
        <taxon>Pseudomonadota</taxon>
        <taxon>Gammaproteobacteria</taxon>
        <taxon>Lysobacterales</taxon>
        <taxon>Lysobacteraceae</taxon>
        <taxon>Lysobacter</taxon>
    </lineage>
</organism>
<feature type="transmembrane region" description="Helical" evidence="6">
    <location>
        <begin position="21"/>
        <end position="42"/>
    </location>
</feature>
<comment type="subcellular location">
    <subcellularLocation>
        <location evidence="1">Membrane</location>
        <topology evidence="1">Single-pass membrane protein</topology>
    </subcellularLocation>
</comment>
<dbReference type="Pfam" id="PF04228">
    <property type="entry name" value="Zn_peptidase"/>
    <property type="match status" value="1"/>
</dbReference>
<keyword evidence="4 6" id="KW-0472">Membrane</keyword>
<keyword evidence="8" id="KW-1185">Reference proteome</keyword>
<evidence type="ECO:0000313" key="7">
    <source>
        <dbReference type="EMBL" id="MFC0681970.1"/>
    </source>
</evidence>
<reference evidence="7 8" key="1">
    <citation type="submission" date="2024-09" db="EMBL/GenBank/DDBJ databases">
        <authorList>
            <person name="Sun Q."/>
            <person name="Mori K."/>
        </authorList>
    </citation>
    <scope>NUCLEOTIDE SEQUENCE [LARGE SCALE GENOMIC DNA]</scope>
    <source>
        <strain evidence="7 8">KCTC 23076</strain>
    </source>
</reference>
<dbReference type="PANTHER" id="PTHR30168:SF0">
    <property type="entry name" value="INNER MEMBRANE PROTEIN"/>
    <property type="match status" value="1"/>
</dbReference>
<evidence type="ECO:0000256" key="4">
    <source>
        <dbReference type="ARBA" id="ARBA00023136"/>
    </source>
</evidence>
<keyword evidence="3 6" id="KW-1133">Transmembrane helix</keyword>
<evidence type="ECO:0000313" key="8">
    <source>
        <dbReference type="Proteomes" id="UP001589896"/>
    </source>
</evidence>
<evidence type="ECO:0000256" key="5">
    <source>
        <dbReference type="SAM" id="MobiDB-lite"/>
    </source>
</evidence>
<evidence type="ECO:0000256" key="2">
    <source>
        <dbReference type="ARBA" id="ARBA00022692"/>
    </source>
</evidence>
<dbReference type="InterPro" id="IPR007343">
    <property type="entry name" value="Uncharacterised_pept_Zn_put"/>
</dbReference>
<keyword evidence="2 6" id="KW-0812">Transmembrane</keyword>
<accession>A0ABV6RYB1</accession>
<evidence type="ECO:0000256" key="1">
    <source>
        <dbReference type="ARBA" id="ARBA00004167"/>
    </source>
</evidence>
<dbReference type="Proteomes" id="UP001589896">
    <property type="component" value="Unassembled WGS sequence"/>
</dbReference>